<dbReference type="Proteomes" id="UP000095210">
    <property type="component" value="Chromosome"/>
</dbReference>
<protein>
    <recommendedName>
        <fullName evidence="3">Minimal CRISPR polymerase domain-containing protein</fullName>
    </recommendedName>
</protein>
<dbReference type="RefSeq" id="WP_157421151.1">
    <property type="nucleotide sequence ID" value="NZ_CP014859.1"/>
</dbReference>
<keyword evidence="5" id="KW-1185">Reference proteome</keyword>
<feature type="domain" description="Minimal CRISPR polymerase" evidence="3">
    <location>
        <begin position="424"/>
        <end position="532"/>
    </location>
</feature>
<evidence type="ECO:0000256" key="1">
    <source>
        <dbReference type="SAM" id="MobiDB-lite"/>
    </source>
</evidence>
<keyword evidence="2" id="KW-0812">Transmembrane</keyword>
<gene>
    <name evidence="4" type="ORF">TL08_17325</name>
</gene>
<evidence type="ECO:0000259" key="3">
    <source>
        <dbReference type="Pfam" id="PF18182"/>
    </source>
</evidence>
<evidence type="ECO:0000313" key="5">
    <source>
        <dbReference type="Proteomes" id="UP000095210"/>
    </source>
</evidence>
<accession>A0AAC9HTL3</accession>
<feature type="transmembrane region" description="Helical" evidence="2">
    <location>
        <begin position="41"/>
        <end position="57"/>
    </location>
</feature>
<keyword evidence="2" id="KW-1133">Transmembrane helix</keyword>
<proteinExistence type="predicted"/>
<dbReference type="AlphaFoldDB" id="A0AAC9HTL3"/>
<organism evidence="4 5">
    <name type="scientific">Actinoalloteichus hymeniacidonis</name>
    <dbReference type="NCBI Taxonomy" id="340345"/>
    <lineage>
        <taxon>Bacteria</taxon>
        <taxon>Bacillati</taxon>
        <taxon>Actinomycetota</taxon>
        <taxon>Actinomycetes</taxon>
        <taxon>Pseudonocardiales</taxon>
        <taxon>Pseudonocardiaceae</taxon>
        <taxon>Actinoalloteichus</taxon>
    </lineage>
</organism>
<dbReference type="KEGG" id="ahm:TL08_17325"/>
<dbReference type="EMBL" id="CP014859">
    <property type="protein sequence ID" value="AOS64265.1"/>
    <property type="molecule type" value="Genomic_DNA"/>
</dbReference>
<sequence>MQKNRPLPWGFELRQLTFWLSVVLVGGAIPDLLIYFGDWRALVAGWATAGVVAFLIWNKMARKSGVGVFIHIPQRKGDPKDSNILLVNKRMSEEHIDWFMAGPDNPEYADDAKRRAEWMVKTIQHHLRKTRINPAMASTLYFYLYSQLEDAFAMGAHFTKQFSVDTDGLHDLNGNLPGKWRISPAVRYLAIRRQKREIYEIDIGRLAKLGEIDFKGSGSIDETIHTLHDRTARDGSARLRKLAILIYVHQETDPATSNGDRERDPKRASNQELKEGNEETRRSPKKNSDNQPECQEIEAYRCLFVGAASGRVPHNYDIKEDDLCDNAIAFSLNSKLLEDLLTNGQGHEFLRYLNKRRAAVSRRLYGTEEVPVRLFLKGPAIVAFAAGAIFPQGSRLVPWKNSATNQNSPKPKVSITPNPDFVAIVDGDNIGSPMESHLLSGELKSAITYSESVSSELAFAFHSIGTIPGVELLSTGGDSAIFGIKASSISSFQEKLDEIRLQNPLSLSCGWGIDARSAFMGLRISKTSGKNITSMGR</sequence>
<reference evidence="5" key="1">
    <citation type="submission" date="2016-03" db="EMBL/GenBank/DDBJ databases">
        <title>Complete genome sequence of the type strain Actinoalloteichus hymeniacidonis DSM 45092.</title>
        <authorList>
            <person name="Schaffert L."/>
            <person name="Albersmeier A."/>
            <person name="Winkler A."/>
            <person name="Kalinowski J."/>
            <person name="Zotchev S."/>
            <person name="Ruckert C."/>
        </authorList>
    </citation>
    <scope>NUCLEOTIDE SEQUENCE [LARGE SCALE GENOMIC DNA]</scope>
    <source>
        <strain evidence="5">HPA177(T) (DSM 45092(T))</strain>
    </source>
</reference>
<dbReference type="InterPro" id="IPR040942">
    <property type="entry name" value="Minimal_Cpol"/>
</dbReference>
<dbReference type="Pfam" id="PF18182">
    <property type="entry name" value="mCpol"/>
    <property type="match status" value="1"/>
</dbReference>
<feature type="compositionally biased region" description="Basic and acidic residues" evidence="1">
    <location>
        <begin position="259"/>
        <end position="288"/>
    </location>
</feature>
<keyword evidence="2" id="KW-0472">Membrane</keyword>
<evidence type="ECO:0000313" key="4">
    <source>
        <dbReference type="EMBL" id="AOS64265.1"/>
    </source>
</evidence>
<name>A0AAC9HTL3_9PSEU</name>
<evidence type="ECO:0000256" key="2">
    <source>
        <dbReference type="SAM" id="Phobius"/>
    </source>
</evidence>
<feature type="transmembrane region" description="Helical" evidence="2">
    <location>
        <begin position="16"/>
        <end position="35"/>
    </location>
</feature>
<feature type="region of interest" description="Disordered" evidence="1">
    <location>
        <begin position="253"/>
        <end position="292"/>
    </location>
</feature>